<dbReference type="HAMAP" id="MF_00530">
    <property type="entry name" value="ATP_synth_epsil_bac"/>
    <property type="match status" value="1"/>
</dbReference>
<evidence type="ECO:0000256" key="8">
    <source>
        <dbReference type="ARBA" id="ARBA00023310"/>
    </source>
</evidence>
<dbReference type="InterPro" id="IPR036771">
    <property type="entry name" value="ATPsynth_dsu/esu_N"/>
</dbReference>
<keyword evidence="5 9" id="KW-0406">Ion transport</keyword>
<keyword evidence="9" id="KW-0375">Hydrogen ion transport</keyword>
<organism evidence="12 13">
    <name type="scientific">Lentisphaera profundi</name>
    <dbReference type="NCBI Taxonomy" id="1658616"/>
    <lineage>
        <taxon>Bacteria</taxon>
        <taxon>Pseudomonadati</taxon>
        <taxon>Lentisphaerota</taxon>
        <taxon>Lentisphaeria</taxon>
        <taxon>Lentisphaerales</taxon>
        <taxon>Lentisphaeraceae</taxon>
        <taxon>Lentisphaera</taxon>
    </lineage>
</organism>
<evidence type="ECO:0000313" key="12">
    <source>
        <dbReference type="EMBL" id="WDE97888.1"/>
    </source>
</evidence>
<evidence type="ECO:0000256" key="7">
    <source>
        <dbReference type="ARBA" id="ARBA00023196"/>
    </source>
</evidence>
<evidence type="ECO:0000313" key="13">
    <source>
        <dbReference type="Proteomes" id="UP001214250"/>
    </source>
</evidence>
<gene>
    <name evidence="9 12" type="primary">atpC</name>
    <name evidence="12" type="ORF">PQO03_18850</name>
</gene>
<keyword evidence="8 9" id="KW-0066">ATP synthesis</keyword>
<evidence type="ECO:0000256" key="4">
    <source>
        <dbReference type="ARBA" id="ARBA00022448"/>
    </source>
</evidence>
<keyword evidence="6 9" id="KW-0472">Membrane</keyword>
<evidence type="ECO:0000256" key="3">
    <source>
        <dbReference type="ARBA" id="ARBA00005712"/>
    </source>
</evidence>
<dbReference type="EMBL" id="CP117812">
    <property type="protein sequence ID" value="WDE97888.1"/>
    <property type="molecule type" value="Genomic_DNA"/>
</dbReference>
<accession>A0ABY7W0T1</accession>
<dbReference type="InterPro" id="IPR020546">
    <property type="entry name" value="ATP_synth_F1_dsu/esu_N"/>
</dbReference>
<evidence type="ECO:0000256" key="9">
    <source>
        <dbReference type="HAMAP-Rule" id="MF_00530"/>
    </source>
</evidence>
<dbReference type="RefSeq" id="WP_274152549.1">
    <property type="nucleotide sequence ID" value="NZ_CP117812.1"/>
</dbReference>
<name>A0ABY7W0T1_9BACT</name>
<dbReference type="Gene3D" id="2.60.15.10">
    <property type="entry name" value="F0F1 ATP synthase delta/epsilon subunit, N-terminal"/>
    <property type="match status" value="1"/>
</dbReference>
<protein>
    <recommendedName>
        <fullName evidence="9">ATP synthase epsilon chain</fullName>
    </recommendedName>
    <alternativeName>
        <fullName evidence="9">ATP synthase F1 sector epsilon subunit</fullName>
    </alternativeName>
    <alternativeName>
        <fullName evidence="9">F-ATPase epsilon subunit</fullName>
    </alternativeName>
</protein>
<evidence type="ECO:0000256" key="10">
    <source>
        <dbReference type="RuleBase" id="RU003656"/>
    </source>
</evidence>
<keyword evidence="4 9" id="KW-0813">Transport</keyword>
<dbReference type="SUPFAM" id="SSF51344">
    <property type="entry name" value="Epsilon subunit of F1F0-ATP synthase N-terminal domain"/>
    <property type="match status" value="1"/>
</dbReference>
<evidence type="ECO:0000256" key="6">
    <source>
        <dbReference type="ARBA" id="ARBA00023136"/>
    </source>
</evidence>
<comment type="subunit">
    <text evidence="9 10">F-type ATPases have 2 components, CF(1) - the catalytic core - and CF(0) - the membrane proton channel. CF(1) has five subunits: alpha(3), beta(3), gamma(1), delta(1), epsilon(1). CF(0) has three main subunits: a, b and c.</text>
</comment>
<comment type="similarity">
    <text evidence="3 9 10">Belongs to the ATPase epsilon chain family.</text>
</comment>
<dbReference type="NCBIfam" id="TIGR01216">
    <property type="entry name" value="ATP_synt_epsi"/>
    <property type="match status" value="1"/>
</dbReference>
<proteinExistence type="inferred from homology"/>
<evidence type="ECO:0000259" key="11">
    <source>
        <dbReference type="Pfam" id="PF02823"/>
    </source>
</evidence>
<evidence type="ECO:0000256" key="1">
    <source>
        <dbReference type="ARBA" id="ARBA00003543"/>
    </source>
</evidence>
<dbReference type="CDD" id="cd12152">
    <property type="entry name" value="F1-ATPase_delta"/>
    <property type="match status" value="1"/>
</dbReference>
<dbReference type="PANTHER" id="PTHR13822">
    <property type="entry name" value="ATP SYNTHASE DELTA/EPSILON CHAIN"/>
    <property type="match status" value="1"/>
</dbReference>
<dbReference type="Proteomes" id="UP001214250">
    <property type="component" value="Chromosome 2"/>
</dbReference>
<reference evidence="12 13" key="1">
    <citation type="submission" date="2023-02" db="EMBL/GenBank/DDBJ databases">
        <title>Genome sequence of Lentisphaera profundi SAORIC-696.</title>
        <authorList>
            <person name="Kim e."/>
            <person name="Cho J.-C."/>
            <person name="Choi A."/>
            <person name="Kang I."/>
        </authorList>
    </citation>
    <scope>NUCLEOTIDE SEQUENCE [LARGE SCALE GENOMIC DNA]</scope>
    <source>
        <strain evidence="12 13">SAORIC-696</strain>
    </source>
</reference>
<dbReference type="PANTHER" id="PTHR13822:SF10">
    <property type="entry name" value="ATP SYNTHASE EPSILON CHAIN, CHLOROPLASTIC"/>
    <property type="match status" value="1"/>
</dbReference>
<evidence type="ECO:0000256" key="2">
    <source>
        <dbReference type="ARBA" id="ARBA00004184"/>
    </source>
</evidence>
<dbReference type="Pfam" id="PF02823">
    <property type="entry name" value="ATP-synt_DE_N"/>
    <property type="match status" value="1"/>
</dbReference>
<feature type="domain" description="ATP synthase F1 complex delta/epsilon subunit N-terminal" evidence="11">
    <location>
        <begin position="3"/>
        <end position="81"/>
    </location>
</feature>
<keyword evidence="7 9" id="KW-0139">CF(1)</keyword>
<keyword evidence="13" id="KW-1185">Reference proteome</keyword>
<comment type="function">
    <text evidence="1 9">Produces ATP from ADP in the presence of a proton gradient across the membrane.</text>
</comment>
<evidence type="ECO:0000256" key="5">
    <source>
        <dbReference type="ARBA" id="ARBA00023065"/>
    </source>
</evidence>
<dbReference type="InterPro" id="IPR001469">
    <property type="entry name" value="ATP_synth_F1_dsu/esu"/>
</dbReference>
<sequence length="85" mass="9084">MSFQLKIITPERLVFEGTVDSVRLPGLDGDFGVLDNHAALISGIAIGALQYDVNGQRKSIKLDGGFVEVNDNQVSVLADSAQLPE</sequence>
<keyword evidence="9" id="KW-1003">Cell membrane</keyword>
<comment type="subcellular location">
    <subcellularLocation>
        <location evidence="9">Cell membrane</location>
        <topology evidence="9">Peripheral membrane protein</topology>
    </subcellularLocation>
    <subcellularLocation>
        <location evidence="2">Endomembrane system</location>
        <topology evidence="2">Peripheral membrane protein</topology>
    </subcellularLocation>
</comment>